<reference evidence="2" key="1">
    <citation type="journal article" date="2022" name="Arch. Microbiol.">
        <title>Microbulbifer okhotskensis sp. nov., isolated from a deep bottom sediment of the Okhotsk Sea.</title>
        <authorList>
            <person name="Romanenko L."/>
            <person name="Kurilenko V."/>
            <person name="Otstavnykh N."/>
            <person name="Velansky P."/>
            <person name="Isaeva M."/>
            <person name="Mikhailov V."/>
        </authorList>
    </citation>
    <scope>NUCLEOTIDE SEQUENCE</scope>
    <source>
        <strain evidence="2">OS29</strain>
    </source>
</reference>
<dbReference type="SUPFAM" id="SSF51306">
    <property type="entry name" value="LexA/Signal peptidase"/>
    <property type="match status" value="1"/>
</dbReference>
<gene>
    <name evidence="2" type="ORF">MO867_21940</name>
</gene>
<dbReference type="EMBL" id="JALBWM010000268">
    <property type="protein sequence ID" value="MCO1336990.1"/>
    <property type="molecule type" value="Genomic_DNA"/>
</dbReference>
<evidence type="ECO:0000313" key="2">
    <source>
        <dbReference type="EMBL" id="MCO1336990.1"/>
    </source>
</evidence>
<dbReference type="InterPro" id="IPR036286">
    <property type="entry name" value="LexA/Signal_pep-like_sf"/>
</dbReference>
<dbReference type="InterPro" id="IPR039418">
    <property type="entry name" value="LexA-like"/>
</dbReference>
<dbReference type="Pfam" id="PF00717">
    <property type="entry name" value="Peptidase_S24"/>
    <property type="match status" value="1"/>
</dbReference>
<evidence type="ECO:0000259" key="1">
    <source>
        <dbReference type="Pfam" id="PF00717"/>
    </source>
</evidence>
<protein>
    <submittedName>
        <fullName evidence="2">S24 family peptidase</fullName>
    </submittedName>
</protein>
<comment type="caution">
    <text evidence="2">The sequence shown here is derived from an EMBL/GenBank/DDBJ whole genome shotgun (WGS) entry which is preliminary data.</text>
</comment>
<organism evidence="2 3">
    <name type="scientific">Microbulbifer okhotskensis</name>
    <dbReference type="NCBI Taxonomy" id="2926617"/>
    <lineage>
        <taxon>Bacteria</taxon>
        <taxon>Pseudomonadati</taxon>
        <taxon>Pseudomonadota</taxon>
        <taxon>Gammaproteobacteria</taxon>
        <taxon>Cellvibrionales</taxon>
        <taxon>Microbulbiferaceae</taxon>
        <taxon>Microbulbifer</taxon>
    </lineage>
</organism>
<name>A0A9X2J8L5_9GAMM</name>
<accession>A0A9X2J8L5</accession>
<proteinExistence type="predicted"/>
<evidence type="ECO:0000313" key="3">
    <source>
        <dbReference type="Proteomes" id="UP001139028"/>
    </source>
</evidence>
<keyword evidence="3" id="KW-1185">Reference proteome</keyword>
<dbReference type="CDD" id="cd06529">
    <property type="entry name" value="S24_LexA-like"/>
    <property type="match status" value="1"/>
</dbReference>
<dbReference type="Gene3D" id="2.10.109.10">
    <property type="entry name" value="Umud Fragment, subunit A"/>
    <property type="match status" value="1"/>
</dbReference>
<dbReference type="RefSeq" id="WP_252473131.1">
    <property type="nucleotide sequence ID" value="NZ_JALBWM010000268.1"/>
</dbReference>
<dbReference type="AlphaFoldDB" id="A0A9X2J8L5"/>
<feature type="domain" description="Peptidase S24/S26A/S26B/S26C" evidence="1">
    <location>
        <begin position="1"/>
        <end position="43"/>
    </location>
</feature>
<dbReference type="InterPro" id="IPR015927">
    <property type="entry name" value="Peptidase_S24_S26A/B/C"/>
</dbReference>
<dbReference type="Proteomes" id="UP001139028">
    <property type="component" value="Unassembled WGS sequence"/>
</dbReference>
<sequence>MQRVGIFDRDILIVDRSMTPVSGGVVVGALDGQLTCKILDLSGSDYCQLMVGRVIVNSGVQQA</sequence>